<dbReference type="Proteomes" id="UP000054498">
    <property type="component" value="Unassembled WGS sequence"/>
</dbReference>
<dbReference type="RefSeq" id="XP_013902320.1">
    <property type="nucleotide sequence ID" value="XM_014046866.1"/>
</dbReference>
<sequence length="85" mass="8686">MVLKRLLRELFQEQLGIKGRLSAVEEQAAREAEPADSYEASVAAGGWDAAFSQRAGGACGGPPARVGLRAAGAARAGAALLLLHG</sequence>
<name>A0A0D2NDA2_9CHLO</name>
<protein>
    <submittedName>
        <fullName evidence="1">Uncharacterized protein</fullName>
    </submittedName>
</protein>
<dbReference type="STRING" id="145388.A0A0D2NDA2"/>
<reference evidence="1 2" key="1">
    <citation type="journal article" date="2013" name="BMC Genomics">
        <title>Reconstruction of the lipid metabolism for the microalga Monoraphidium neglectum from its genome sequence reveals characteristics suitable for biofuel production.</title>
        <authorList>
            <person name="Bogen C."/>
            <person name="Al-Dilaimi A."/>
            <person name="Albersmeier A."/>
            <person name="Wichmann J."/>
            <person name="Grundmann M."/>
            <person name="Rupp O."/>
            <person name="Lauersen K.J."/>
            <person name="Blifernez-Klassen O."/>
            <person name="Kalinowski J."/>
            <person name="Goesmann A."/>
            <person name="Mussgnug J.H."/>
            <person name="Kruse O."/>
        </authorList>
    </citation>
    <scope>NUCLEOTIDE SEQUENCE [LARGE SCALE GENOMIC DNA]</scope>
    <source>
        <strain evidence="1 2">SAG 48.87</strain>
    </source>
</reference>
<proteinExistence type="predicted"/>
<accession>A0A0D2NDA2</accession>
<dbReference type="GeneID" id="25737540"/>
<evidence type="ECO:0000313" key="1">
    <source>
        <dbReference type="EMBL" id="KIZ03301.1"/>
    </source>
</evidence>
<organism evidence="1 2">
    <name type="scientific">Monoraphidium neglectum</name>
    <dbReference type="NCBI Taxonomy" id="145388"/>
    <lineage>
        <taxon>Eukaryota</taxon>
        <taxon>Viridiplantae</taxon>
        <taxon>Chlorophyta</taxon>
        <taxon>core chlorophytes</taxon>
        <taxon>Chlorophyceae</taxon>
        <taxon>CS clade</taxon>
        <taxon>Sphaeropleales</taxon>
        <taxon>Selenastraceae</taxon>
        <taxon>Monoraphidium</taxon>
    </lineage>
</organism>
<dbReference type="EMBL" id="KK100877">
    <property type="protein sequence ID" value="KIZ03301.1"/>
    <property type="molecule type" value="Genomic_DNA"/>
</dbReference>
<dbReference type="AlphaFoldDB" id="A0A0D2NDA2"/>
<evidence type="ECO:0000313" key="2">
    <source>
        <dbReference type="Proteomes" id="UP000054498"/>
    </source>
</evidence>
<keyword evidence="2" id="KW-1185">Reference proteome</keyword>
<dbReference type="KEGG" id="mng:MNEG_4663"/>
<gene>
    <name evidence="1" type="ORF">MNEG_4663</name>
</gene>
<feature type="non-terminal residue" evidence="1">
    <location>
        <position position="85"/>
    </location>
</feature>